<organism evidence="2 3">
    <name type="scientific">Novipirellula caenicola</name>
    <dbReference type="NCBI Taxonomy" id="1536901"/>
    <lineage>
        <taxon>Bacteria</taxon>
        <taxon>Pseudomonadati</taxon>
        <taxon>Planctomycetota</taxon>
        <taxon>Planctomycetia</taxon>
        <taxon>Pirellulales</taxon>
        <taxon>Pirellulaceae</taxon>
        <taxon>Novipirellula</taxon>
    </lineage>
</organism>
<evidence type="ECO:0000313" key="2">
    <source>
        <dbReference type="EMBL" id="GAA5504990.1"/>
    </source>
</evidence>
<comment type="caution">
    <text evidence="2">The sequence shown here is derived from an EMBL/GenBank/DDBJ whole genome shotgun (WGS) entry which is preliminary data.</text>
</comment>
<evidence type="ECO:0000256" key="1">
    <source>
        <dbReference type="SAM" id="SignalP"/>
    </source>
</evidence>
<proteinExistence type="predicted"/>
<dbReference type="RefSeq" id="WP_345682091.1">
    <property type="nucleotide sequence ID" value="NZ_BAABRO010000001.1"/>
</dbReference>
<feature type="signal peptide" evidence="1">
    <location>
        <begin position="1"/>
        <end position="26"/>
    </location>
</feature>
<dbReference type="EMBL" id="BAABRO010000001">
    <property type="protein sequence ID" value="GAA5504990.1"/>
    <property type="molecule type" value="Genomic_DNA"/>
</dbReference>
<accession>A0ABP9VIE8</accession>
<gene>
    <name evidence="2" type="ORF">Rcae01_00429</name>
</gene>
<evidence type="ECO:0008006" key="4">
    <source>
        <dbReference type="Google" id="ProtNLM"/>
    </source>
</evidence>
<name>A0ABP9VIE8_9BACT</name>
<sequence>MMKHLNNLLRQIPLALLLMFSVVSLAGCDSSGNSVVVAEDGPMTEQELEDYEKQVNEQQQNYEDRYR</sequence>
<dbReference type="PROSITE" id="PS51257">
    <property type="entry name" value="PROKAR_LIPOPROTEIN"/>
    <property type="match status" value="1"/>
</dbReference>
<keyword evidence="1" id="KW-0732">Signal</keyword>
<dbReference type="Proteomes" id="UP001416858">
    <property type="component" value="Unassembled WGS sequence"/>
</dbReference>
<protein>
    <recommendedName>
        <fullName evidence="4">Secreted protein</fullName>
    </recommendedName>
</protein>
<evidence type="ECO:0000313" key="3">
    <source>
        <dbReference type="Proteomes" id="UP001416858"/>
    </source>
</evidence>
<feature type="chain" id="PRO_5045279982" description="Secreted protein" evidence="1">
    <location>
        <begin position="27"/>
        <end position="67"/>
    </location>
</feature>
<keyword evidence="3" id="KW-1185">Reference proteome</keyword>
<reference evidence="2 3" key="1">
    <citation type="submission" date="2024-02" db="EMBL/GenBank/DDBJ databases">
        <title>Rhodopirellula caenicola NBRC 110016.</title>
        <authorList>
            <person name="Ichikawa N."/>
            <person name="Katano-Makiyama Y."/>
            <person name="Hidaka K."/>
        </authorList>
    </citation>
    <scope>NUCLEOTIDE SEQUENCE [LARGE SCALE GENOMIC DNA]</scope>
    <source>
        <strain evidence="2 3">NBRC 110016</strain>
    </source>
</reference>